<keyword evidence="3" id="KW-1185">Reference proteome</keyword>
<keyword evidence="1" id="KW-0472">Membrane</keyword>
<evidence type="ECO:0000256" key="1">
    <source>
        <dbReference type="SAM" id="Phobius"/>
    </source>
</evidence>
<protein>
    <submittedName>
        <fullName evidence="2">Uncharacterized protein</fullName>
    </submittedName>
</protein>
<reference evidence="2 3" key="1">
    <citation type="journal article" date="2021" name="ISME Commun">
        <title>Automated analysis of genomic sequences facilitates high-throughput and comprehensive description of bacteria.</title>
        <authorList>
            <person name="Hitch T.C.A."/>
        </authorList>
    </citation>
    <scope>NUCLEOTIDE SEQUENCE [LARGE SCALE GENOMIC DNA]</scope>
    <source>
        <strain evidence="2 3">Sanger_02</strain>
    </source>
</reference>
<gene>
    <name evidence="2" type="ORF">OCV65_05290</name>
</gene>
<dbReference type="Proteomes" id="UP001207605">
    <property type="component" value="Unassembled WGS sequence"/>
</dbReference>
<keyword evidence="1" id="KW-0812">Transmembrane</keyword>
<evidence type="ECO:0000313" key="2">
    <source>
        <dbReference type="EMBL" id="MCU6699651.1"/>
    </source>
</evidence>
<evidence type="ECO:0000313" key="3">
    <source>
        <dbReference type="Proteomes" id="UP001207605"/>
    </source>
</evidence>
<feature type="transmembrane region" description="Helical" evidence="1">
    <location>
        <begin position="33"/>
        <end position="51"/>
    </location>
</feature>
<accession>A0ABT2S517</accession>
<organism evidence="2 3">
    <name type="scientific">Dorea ammoniilytica</name>
    <dbReference type="NCBI Taxonomy" id="2981788"/>
    <lineage>
        <taxon>Bacteria</taxon>
        <taxon>Bacillati</taxon>
        <taxon>Bacillota</taxon>
        <taxon>Clostridia</taxon>
        <taxon>Lachnospirales</taxon>
        <taxon>Lachnospiraceae</taxon>
        <taxon>Dorea</taxon>
    </lineage>
</organism>
<keyword evidence="1" id="KW-1133">Transmembrane helix</keyword>
<dbReference type="RefSeq" id="WP_262581211.1">
    <property type="nucleotide sequence ID" value="NZ_JAOQJV010000004.1"/>
</dbReference>
<name>A0ABT2S517_9FIRM</name>
<proteinExistence type="predicted"/>
<feature type="transmembrane region" description="Helical" evidence="1">
    <location>
        <begin position="7"/>
        <end position="27"/>
    </location>
</feature>
<comment type="caution">
    <text evidence="2">The sequence shown here is derived from an EMBL/GenBank/DDBJ whole genome shotgun (WGS) entry which is preliminary data.</text>
</comment>
<dbReference type="EMBL" id="JAOQJV010000004">
    <property type="protein sequence ID" value="MCU6699651.1"/>
    <property type="molecule type" value="Genomic_DNA"/>
</dbReference>
<sequence>MRKLGKKLVAVAGVIAMLMIILVYGFAETRIPGIVYLAMWCVCAAAICYGTDTQLAI</sequence>